<dbReference type="OrthoDB" id="3381462at2"/>
<feature type="transmembrane region" description="Helical" evidence="1">
    <location>
        <begin position="72"/>
        <end position="94"/>
    </location>
</feature>
<dbReference type="EMBL" id="LT629772">
    <property type="protein sequence ID" value="SDS18882.1"/>
    <property type="molecule type" value="Genomic_DNA"/>
</dbReference>
<keyword evidence="1" id="KW-0472">Membrane</keyword>
<evidence type="ECO:0000259" key="2">
    <source>
        <dbReference type="Pfam" id="PF11181"/>
    </source>
</evidence>
<feature type="domain" description="General stress protein 17M-like" evidence="2">
    <location>
        <begin position="22"/>
        <end position="105"/>
    </location>
</feature>
<dbReference type="InterPro" id="IPR025889">
    <property type="entry name" value="GSP17M-like_dom"/>
</dbReference>
<proteinExistence type="predicted"/>
<keyword evidence="1" id="KW-1133">Transmembrane helix</keyword>
<organism evidence="3 4">
    <name type="scientific">Microlunatus soli</name>
    <dbReference type="NCBI Taxonomy" id="630515"/>
    <lineage>
        <taxon>Bacteria</taxon>
        <taxon>Bacillati</taxon>
        <taxon>Actinomycetota</taxon>
        <taxon>Actinomycetes</taxon>
        <taxon>Propionibacteriales</taxon>
        <taxon>Propionibacteriaceae</taxon>
        <taxon>Microlunatus</taxon>
    </lineage>
</organism>
<keyword evidence="4" id="KW-1185">Reference proteome</keyword>
<keyword evidence="1" id="KW-0812">Transmembrane</keyword>
<dbReference type="Proteomes" id="UP000199103">
    <property type="component" value="Chromosome I"/>
</dbReference>
<protein>
    <recommendedName>
        <fullName evidence="2">General stress protein 17M-like domain-containing protein</fullName>
    </recommendedName>
</protein>
<sequence>MSFSNQSFSRPGNSLFELEFPQTVGTYTSYAEAQKAVDYLADNKFEVQNLAIVGTGLKSVERVLGRRSWRTVIGQGIQSGVTTGLLITVVMVIFGRPGSWLALLAVALGIGIVLGIGFQAIGYALSRGRDFTSISHTVAAQYEVLCEHKLAAKAREMLQQMPGARAAYFQ</sequence>
<evidence type="ECO:0000313" key="3">
    <source>
        <dbReference type="EMBL" id="SDS18882.1"/>
    </source>
</evidence>
<reference evidence="3 4" key="1">
    <citation type="submission" date="2016-10" db="EMBL/GenBank/DDBJ databases">
        <authorList>
            <person name="de Groot N.N."/>
        </authorList>
    </citation>
    <scope>NUCLEOTIDE SEQUENCE [LARGE SCALE GENOMIC DNA]</scope>
    <source>
        <strain evidence="3 4">DSM 21800</strain>
    </source>
</reference>
<evidence type="ECO:0000256" key="1">
    <source>
        <dbReference type="SAM" id="Phobius"/>
    </source>
</evidence>
<dbReference type="RefSeq" id="WP_091521231.1">
    <property type="nucleotide sequence ID" value="NZ_LT629772.1"/>
</dbReference>
<dbReference type="STRING" id="630515.SAMN04489812_1152"/>
<name>A0A1H1Q5W3_9ACTN</name>
<dbReference type="AlphaFoldDB" id="A0A1H1Q5W3"/>
<dbReference type="Pfam" id="PF11181">
    <property type="entry name" value="YflT"/>
    <property type="match status" value="1"/>
</dbReference>
<evidence type="ECO:0000313" key="4">
    <source>
        <dbReference type="Proteomes" id="UP000199103"/>
    </source>
</evidence>
<accession>A0A1H1Q5W3</accession>
<gene>
    <name evidence="3" type="ORF">SAMN04489812_1152</name>
</gene>
<feature type="transmembrane region" description="Helical" evidence="1">
    <location>
        <begin position="100"/>
        <end position="125"/>
    </location>
</feature>